<dbReference type="Proteomes" id="UP001153069">
    <property type="component" value="Unassembled WGS sequence"/>
</dbReference>
<feature type="transmembrane region" description="Helical" evidence="11">
    <location>
        <begin position="481"/>
        <end position="502"/>
    </location>
</feature>
<name>A0A9N8E0W1_9STRA</name>
<keyword evidence="4" id="KW-0337">GPI-anchor biosynthesis</keyword>
<accession>A0A9N8E0W1</accession>
<dbReference type="SUPFAM" id="SSF53649">
    <property type="entry name" value="Alkaline phosphatase-like"/>
    <property type="match status" value="1"/>
</dbReference>
<dbReference type="GO" id="GO:0006506">
    <property type="term" value="P:GPI anchor biosynthetic process"/>
    <property type="evidence" value="ECO:0007669"/>
    <property type="project" value="UniProtKB-KW"/>
</dbReference>
<evidence type="ECO:0000256" key="9">
    <source>
        <dbReference type="ARBA" id="ARBA00023136"/>
    </source>
</evidence>
<dbReference type="Pfam" id="PF01663">
    <property type="entry name" value="Phosphodiest"/>
    <property type="match status" value="1"/>
</dbReference>
<evidence type="ECO:0000256" key="3">
    <source>
        <dbReference type="ARBA" id="ARBA00008695"/>
    </source>
</evidence>
<evidence type="ECO:0000256" key="4">
    <source>
        <dbReference type="ARBA" id="ARBA00022502"/>
    </source>
</evidence>
<comment type="pathway">
    <text evidence="2">Glycolipid biosynthesis; glycosylphosphatidylinositol-anchor biosynthesis.</text>
</comment>
<dbReference type="PANTHER" id="PTHR23071:SF1">
    <property type="entry name" value="GPI ETHANOLAMINE PHOSPHATE TRANSFERASE 3"/>
    <property type="match status" value="1"/>
</dbReference>
<dbReference type="OrthoDB" id="37582at2759"/>
<feature type="transmembrane region" description="Helical" evidence="11">
    <location>
        <begin position="760"/>
        <end position="786"/>
    </location>
</feature>
<keyword evidence="10" id="KW-0325">Glycoprotein</keyword>
<dbReference type="GO" id="GO:0051377">
    <property type="term" value="F:mannose-ethanolamine phosphotransferase activity"/>
    <property type="evidence" value="ECO:0007669"/>
    <property type="project" value="InterPro"/>
</dbReference>
<feature type="transmembrane region" description="Helical" evidence="11">
    <location>
        <begin position="823"/>
        <end position="842"/>
    </location>
</feature>
<evidence type="ECO:0000256" key="2">
    <source>
        <dbReference type="ARBA" id="ARBA00004687"/>
    </source>
</evidence>
<keyword evidence="8 11" id="KW-1133">Transmembrane helix</keyword>
<evidence type="ECO:0000256" key="6">
    <source>
        <dbReference type="ARBA" id="ARBA00022692"/>
    </source>
</evidence>
<dbReference type="GO" id="GO:0005789">
    <property type="term" value="C:endoplasmic reticulum membrane"/>
    <property type="evidence" value="ECO:0007669"/>
    <property type="project" value="UniProtKB-SubCell"/>
</dbReference>
<keyword evidence="13" id="KW-1185">Reference proteome</keyword>
<evidence type="ECO:0000256" key="11">
    <source>
        <dbReference type="SAM" id="Phobius"/>
    </source>
</evidence>
<dbReference type="Gene3D" id="3.40.720.10">
    <property type="entry name" value="Alkaline Phosphatase, subunit A"/>
    <property type="match status" value="1"/>
</dbReference>
<organism evidence="12 13">
    <name type="scientific">Seminavis robusta</name>
    <dbReference type="NCBI Taxonomy" id="568900"/>
    <lineage>
        <taxon>Eukaryota</taxon>
        <taxon>Sar</taxon>
        <taxon>Stramenopiles</taxon>
        <taxon>Ochrophyta</taxon>
        <taxon>Bacillariophyta</taxon>
        <taxon>Bacillariophyceae</taxon>
        <taxon>Bacillariophycidae</taxon>
        <taxon>Naviculales</taxon>
        <taxon>Naviculaceae</taxon>
        <taxon>Seminavis</taxon>
    </lineage>
</organism>
<dbReference type="InterPro" id="IPR002591">
    <property type="entry name" value="Phosphodiest/P_Trfase"/>
</dbReference>
<dbReference type="InterPro" id="IPR039524">
    <property type="entry name" value="PIGO/GPI13"/>
</dbReference>
<keyword evidence="5 12" id="KW-0808">Transferase</keyword>
<keyword evidence="6 11" id="KW-0812">Transmembrane</keyword>
<keyword evidence="9 11" id="KW-0472">Membrane</keyword>
<proteinExistence type="inferred from homology"/>
<feature type="transmembrane region" description="Helical" evidence="11">
    <location>
        <begin position="731"/>
        <end position="754"/>
    </location>
</feature>
<evidence type="ECO:0000256" key="8">
    <source>
        <dbReference type="ARBA" id="ARBA00022989"/>
    </source>
</evidence>
<dbReference type="CDD" id="cd16023">
    <property type="entry name" value="GPI_EPT_3"/>
    <property type="match status" value="1"/>
</dbReference>
<dbReference type="AlphaFoldDB" id="A0A9N8E0W1"/>
<sequence>MTSTTTTQQQHHPSRQRRPLLLDVLAPLVTLLGLYIFITSFFLAKRSLPHKSECDEASQLLESTLGLSSSETQKLRDAKLLQGCWMERRVDSMVVIVIDALRFDFALHHLPRSVGARLGNGAGNSSRLLQFVADPPTVTMQRLKALTTGGLPTFADISGNMGGASVEEDTWIQQIQTTPFAKRHLSVKPRIAFVGDDTWLDLFPHSLDEAYPYPSFNTRDLDTVDNGCLQHIPDLLAQQRTSTNNKAQEVLIVHFLGVDHVGHTYGPHDEHMDAKLQQMDAALLELLEKLDHQQDSCSVAFIFGDHGMTEDGNHGGGSEEEINAALFAHFSPACGVMTDLLLDDNASPSHDAQTAFTSIHQIDLVPTISLLLGMPIPYANLGALVPALSLFSTASQTAVALALNAAQVWRYFTEYSRTANQLPGLDELEERLLHAVTVWKEALATGEDSTATLKACSLFKLFLLEALQLGQRVWTRFDTTGMTIGIVVLFVSVILWIVPFFLQTTTNEGDPSSVWSIPMPGQLWELLLTALFVVFFCGMLTFGNSYILEEEHVCMYMIGILGFVLAARSAAATQSNNATTSYVKRYAPLVIPVASRLGELFVTGHGQDPSTRAHTAHHPMMFLSSVVLLMAGRWYLCDGLQFTRSRQHMALDLATLAFLAQAWWEKRQPESDRHGFAGARCAIALVLLSLPWSIYQALTTVHERQNQQYQEQLRNKPPTTLSLPPGDAVTIIFKLLLLVMIVTGPSSATSALLFSAQAAAVFLLSGMTGPSMIPSAVLAALWRFIIRHVFFATNHGCSFARLQLSSAFVATSVFNFAFAGLSLFINTFGWEIMGLCFAWLVSSNAMHTAKMSGFPRRTDPWRWYCLYQLIETLCSSISVSVLRRHLMVWDIYAPHFMFVALFTIFYAAFQLLVCYFGYQSNQR</sequence>
<evidence type="ECO:0000256" key="7">
    <source>
        <dbReference type="ARBA" id="ARBA00022824"/>
    </source>
</evidence>
<feature type="transmembrane region" description="Helical" evidence="11">
    <location>
        <begin position="676"/>
        <end position="695"/>
    </location>
</feature>
<gene>
    <name evidence="12" type="ORF">SEMRO_538_G162630.1</name>
</gene>
<feature type="transmembrane region" description="Helical" evidence="11">
    <location>
        <begin position="522"/>
        <end position="541"/>
    </location>
</feature>
<comment type="caution">
    <text evidence="12">The sequence shown here is derived from an EMBL/GenBank/DDBJ whole genome shotgun (WGS) entry which is preliminary data.</text>
</comment>
<feature type="transmembrane region" description="Helical" evidence="11">
    <location>
        <begin position="20"/>
        <end position="43"/>
    </location>
</feature>
<reference evidence="12" key="1">
    <citation type="submission" date="2020-06" db="EMBL/GenBank/DDBJ databases">
        <authorList>
            <consortium name="Plant Systems Biology data submission"/>
        </authorList>
    </citation>
    <scope>NUCLEOTIDE SEQUENCE</scope>
    <source>
        <strain evidence="12">D6</strain>
    </source>
</reference>
<evidence type="ECO:0000256" key="1">
    <source>
        <dbReference type="ARBA" id="ARBA00004477"/>
    </source>
</evidence>
<feature type="transmembrane region" description="Helical" evidence="11">
    <location>
        <begin position="895"/>
        <end position="918"/>
    </location>
</feature>
<keyword evidence="7" id="KW-0256">Endoplasmic reticulum</keyword>
<dbReference type="InterPro" id="IPR017850">
    <property type="entry name" value="Alkaline_phosphatase_core_sf"/>
</dbReference>
<dbReference type="PANTHER" id="PTHR23071">
    <property type="entry name" value="PHOSPHATIDYLINOSITOL GLYCAN"/>
    <property type="match status" value="1"/>
</dbReference>
<evidence type="ECO:0000256" key="5">
    <source>
        <dbReference type="ARBA" id="ARBA00022679"/>
    </source>
</evidence>
<evidence type="ECO:0000256" key="10">
    <source>
        <dbReference type="ARBA" id="ARBA00023180"/>
    </source>
</evidence>
<dbReference type="InterPro" id="IPR037675">
    <property type="entry name" value="PIG-O_N"/>
</dbReference>
<evidence type="ECO:0000313" key="12">
    <source>
        <dbReference type="EMBL" id="CAB9512481.1"/>
    </source>
</evidence>
<feature type="transmembrane region" description="Helical" evidence="11">
    <location>
        <begin position="863"/>
        <end position="883"/>
    </location>
</feature>
<evidence type="ECO:0000313" key="13">
    <source>
        <dbReference type="Proteomes" id="UP001153069"/>
    </source>
</evidence>
<protein>
    <submittedName>
        <fullName evidence="12">Ethanolamine phosphate transferase 3</fullName>
    </submittedName>
</protein>
<feature type="transmembrane region" description="Helical" evidence="11">
    <location>
        <begin position="616"/>
        <end position="636"/>
    </location>
</feature>
<dbReference type="EMBL" id="CAICTM010000537">
    <property type="protein sequence ID" value="CAB9512481.1"/>
    <property type="molecule type" value="Genomic_DNA"/>
</dbReference>
<comment type="similarity">
    <text evidence="3">Belongs to the PIGG/PIGN/PIGO family. PIGO subfamily.</text>
</comment>
<comment type="subcellular location">
    <subcellularLocation>
        <location evidence="1">Endoplasmic reticulum membrane</location>
        <topology evidence="1">Multi-pass membrane protein</topology>
    </subcellularLocation>
</comment>
<feature type="transmembrane region" description="Helical" evidence="11">
    <location>
        <begin position="553"/>
        <end position="571"/>
    </location>
</feature>